<evidence type="ECO:0000313" key="3">
    <source>
        <dbReference type="Proteomes" id="UP001140453"/>
    </source>
</evidence>
<evidence type="ECO:0000313" key="2">
    <source>
        <dbReference type="EMBL" id="KAJ4396552.1"/>
    </source>
</evidence>
<dbReference type="GO" id="GO:0004497">
    <property type="term" value="F:monooxygenase activity"/>
    <property type="evidence" value="ECO:0007669"/>
    <property type="project" value="InterPro"/>
</dbReference>
<gene>
    <name evidence="2" type="ORF">N0V93_000772</name>
</gene>
<keyword evidence="3" id="KW-1185">Reference proteome</keyword>
<protein>
    <recommendedName>
        <fullName evidence="4">Cytochrome P450</fullName>
    </recommendedName>
</protein>
<dbReference type="AlphaFoldDB" id="A0A9W8Z4M2"/>
<dbReference type="GO" id="GO:0016705">
    <property type="term" value="F:oxidoreductase activity, acting on paired donors, with incorporation or reduction of molecular oxygen"/>
    <property type="evidence" value="ECO:0007669"/>
    <property type="project" value="InterPro"/>
</dbReference>
<evidence type="ECO:0008006" key="4">
    <source>
        <dbReference type="Google" id="ProtNLM"/>
    </source>
</evidence>
<reference evidence="2" key="1">
    <citation type="submission" date="2022-10" db="EMBL/GenBank/DDBJ databases">
        <title>Tapping the CABI collections for fungal endophytes: first genome assemblies for Collariella, Neodidymelliopsis, Ascochyta clinopodiicola, Didymella pomorum, Didymosphaeria variabile, Neocosmospora piperis and Neocucurbitaria cava.</title>
        <authorList>
            <person name="Hill R."/>
        </authorList>
    </citation>
    <scope>NUCLEOTIDE SEQUENCE</scope>
    <source>
        <strain evidence="2">IMI 355082</strain>
    </source>
</reference>
<dbReference type="Proteomes" id="UP001140453">
    <property type="component" value="Unassembled WGS sequence"/>
</dbReference>
<keyword evidence="1" id="KW-0812">Transmembrane</keyword>
<dbReference type="InterPro" id="IPR036396">
    <property type="entry name" value="Cyt_P450_sf"/>
</dbReference>
<proteinExistence type="predicted"/>
<dbReference type="Gene3D" id="1.10.630.10">
    <property type="entry name" value="Cytochrome P450"/>
    <property type="match status" value="1"/>
</dbReference>
<name>A0A9W8Z4M2_9PEZI</name>
<sequence>MSLVPPSSFAAAVVASLVSILLYVLYRAALPKPLANVPYNEDAAEKLFGDVPEMMGYVMRTKHPFESQDILLRRTKEFDRSGFFGDLINGILPEQHIQFLSTDERFKTNRNLINHLMAPTFVSQISAPEVYKAASTLIDLWQLKCDLAYGRPFSAHGDITAFALDGIFASSFGLAEEESNTYQRVQRIKRWSSDPSFFTADEKRHVDNPM</sequence>
<dbReference type="GO" id="GO:0005506">
    <property type="term" value="F:iron ion binding"/>
    <property type="evidence" value="ECO:0007669"/>
    <property type="project" value="InterPro"/>
</dbReference>
<keyword evidence="1" id="KW-1133">Transmembrane helix</keyword>
<accession>A0A9W8Z4M2</accession>
<keyword evidence="1" id="KW-0472">Membrane</keyword>
<dbReference type="EMBL" id="JAPEVB010000001">
    <property type="protein sequence ID" value="KAJ4396552.1"/>
    <property type="molecule type" value="Genomic_DNA"/>
</dbReference>
<dbReference type="OrthoDB" id="1470350at2759"/>
<feature type="transmembrane region" description="Helical" evidence="1">
    <location>
        <begin position="6"/>
        <end position="26"/>
    </location>
</feature>
<evidence type="ECO:0000256" key="1">
    <source>
        <dbReference type="SAM" id="Phobius"/>
    </source>
</evidence>
<dbReference type="GO" id="GO:0020037">
    <property type="term" value="F:heme binding"/>
    <property type="evidence" value="ECO:0007669"/>
    <property type="project" value="InterPro"/>
</dbReference>
<comment type="caution">
    <text evidence="2">The sequence shown here is derived from an EMBL/GenBank/DDBJ whole genome shotgun (WGS) entry which is preliminary data.</text>
</comment>
<organism evidence="2 3">
    <name type="scientific">Gnomoniopsis smithogilvyi</name>
    <dbReference type="NCBI Taxonomy" id="1191159"/>
    <lineage>
        <taxon>Eukaryota</taxon>
        <taxon>Fungi</taxon>
        <taxon>Dikarya</taxon>
        <taxon>Ascomycota</taxon>
        <taxon>Pezizomycotina</taxon>
        <taxon>Sordariomycetes</taxon>
        <taxon>Sordariomycetidae</taxon>
        <taxon>Diaporthales</taxon>
        <taxon>Gnomoniaceae</taxon>
        <taxon>Gnomoniopsis</taxon>
    </lineage>
</organism>